<evidence type="ECO:0000256" key="3">
    <source>
        <dbReference type="ARBA" id="ARBA00022722"/>
    </source>
</evidence>
<evidence type="ECO:0000256" key="2">
    <source>
        <dbReference type="ARBA" id="ARBA00012549"/>
    </source>
</evidence>
<dbReference type="Pfam" id="PF00545">
    <property type="entry name" value="Ribonuclease"/>
    <property type="match status" value="1"/>
</dbReference>
<dbReference type="AlphaFoldDB" id="A0AAE0M2D2"/>
<evidence type="ECO:0000256" key="1">
    <source>
        <dbReference type="ARBA" id="ARBA00009006"/>
    </source>
</evidence>
<dbReference type="PANTHER" id="PTHR42104:SF1">
    <property type="entry name" value="EXTRACELLULAR GUANYL-SPECIFIC RIBONUCLEASE RNTA (AFU_ORTHOLOGUE AFUA_4G03230)"/>
    <property type="match status" value="1"/>
</dbReference>
<sequence length="168" mass="18377">MHFFSTLLALGFTLMAQTTSAIPAPAPAVSAWGSLEILKRTVDNLPPSDQFVVCPGYRYSREQVEKAIQRGIILTPTIEPQPGGYPHVFGNNKKLKFDSKCDKKTLYEFPLLHGDNLYGGGDPGADRVVFYIYTNNPDTDPTDDGAYCGVMTHDGAPEGEFALCNVED</sequence>
<evidence type="ECO:0000256" key="8">
    <source>
        <dbReference type="ARBA" id="ARBA00023239"/>
    </source>
</evidence>
<keyword evidence="3" id="KW-0540">Nuclease</keyword>
<gene>
    <name evidence="11" type="ORF">B0H66DRAFT_561721</name>
</gene>
<dbReference type="EMBL" id="JAUEDM010000005">
    <property type="protein sequence ID" value="KAK3316607.1"/>
    <property type="molecule type" value="Genomic_DNA"/>
</dbReference>
<dbReference type="EC" id="4.6.1.24" evidence="2"/>
<evidence type="ECO:0000313" key="11">
    <source>
        <dbReference type="EMBL" id="KAK3316607.1"/>
    </source>
</evidence>
<evidence type="ECO:0000256" key="4">
    <source>
        <dbReference type="ARBA" id="ARBA00022729"/>
    </source>
</evidence>
<reference evidence="11" key="2">
    <citation type="submission" date="2023-06" db="EMBL/GenBank/DDBJ databases">
        <authorList>
            <consortium name="Lawrence Berkeley National Laboratory"/>
            <person name="Haridas S."/>
            <person name="Hensen N."/>
            <person name="Bonometti L."/>
            <person name="Westerberg I."/>
            <person name="Brannstrom I.O."/>
            <person name="Guillou S."/>
            <person name="Cros-Aarteil S."/>
            <person name="Calhoun S."/>
            <person name="Kuo A."/>
            <person name="Mondo S."/>
            <person name="Pangilinan J."/>
            <person name="Riley R."/>
            <person name="Labutti K."/>
            <person name="Andreopoulos B."/>
            <person name="Lipzen A."/>
            <person name="Chen C."/>
            <person name="Yanf M."/>
            <person name="Daum C."/>
            <person name="Ng V."/>
            <person name="Clum A."/>
            <person name="Steindorff A."/>
            <person name="Ohm R."/>
            <person name="Martin F."/>
            <person name="Silar P."/>
            <person name="Natvig D."/>
            <person name="Lalanne C."/>
            <person name="Gautier V."/>
            <person name="Ament-Velasquez S.L."/>
            <person name="Kruys A."/>
            <person name="Hutchinson M.I."/>
            <person name="Powell A.J."/>
            <person name="Barry K."/>
            <person name="Miller A.N."/>
            <person name="Grigoriev I.V."/>
            <person name="Debuchy R."/>
            <person name="Gladieux P."/>
            <person name="Thoren M.H."/>
            <person name="Johannesson H."/>
        </authorList>
    </citation>
    <scope>NUCLEOTIDE SEQUENCE</scope>
    <source>
        <strain evidence="11">CBS 118394</strain>
    </source>
</reference>
<name>A0AAE0M2D2_9PEZI</name>
<feature type="signal peptide" evidence="10">
    <location>
        <begin position="1"/>
        <end position="21"/>
    </location>
</feature>
<dbReference type="GO" id="GO:0003723">
    <property type="term" value="F:RNA binding"/>
    <property type="evidence" value="ECO:0007669"/>
    <property type="project" value="InterPro"/>
</dbReference>
<keyword evidence="5" id="KW-0255">Endonuclease</keyword>
<keyword evidence="12" id="KW-1185">Reference proteome</keyword>
<keyword evidence="6" id="KW-0378">Hydrolase</keyword>
<proteinExistence type="inferred from homology"/>
<dbReference type="Gene3D" id="3.10.450.30">
    <property type="entry name" value="Microbial ribonucleases"/>
    <property type="match status" value="1"/>
</dbReference>
<evidence type="ECO:0000256" key="5">
    <source>
        <dbReference type="ARBA" id="ARBA00022759"/>
    </source>
</evidence>
<comment type="similarity">
    <text evidence="1">Belongs to the ribonuclease N1/T1 family.</text>
</comment>
<dbReference type="PANTHER" id="PTHR42104">
    <property type="entry name" value="EXTRACELLULAR GUANYL-SPECIFIC RIBONUCLEASE RNTA (AFU_ORTHOLOGUE AFUA_4G03230)"/>
    <property type="match status" value="1"/>
</dbReference>
<dbReference type="GO" id="GO:0016787">
    <property type="term" value="F:hydrolase activity"/>
    <property type="evidence" value="ECO:0007669"/>
    <property type="project" value="UniProtKB-KW"/>
</dbReference>
<protein>
    <recommendedName>
        <fullName evidence="2">ribonuclease T1</fullName>
        <ecNumber evidence="2">4.6.1.24</ecNumber>
    </recommendedName>
</protein>
<evidence type="ECO:0000256" key="10">
    <source>
        <dbReference type="SAM" id="SignalP"/>
    </source>
</evidence>
<keyword evidence="8" id="KW-0456">Lyase</keyword>
<dbReference type="SUPFAM" id="SSF53933">
    <property type="entry name" value="Microbial ribonucleases"/>
    <property type="match status" value="1"/>
</dbReference>
<evidence type="ECO:0000256" key="7">
    <source>
        <dbReference type="ARBA" id="ARBA00023157"/>
    </source>
</evidence>
<reference evidence="11" key="1">
    <citation type="journal article" date="2023" name="Mol. Phylogenet. Evol.">
        <title>Genome-scale phylogeny and comparative genomics of the fungal order Sordariales.</title>
        <authorList>
            <person name="Hensen N."/>
            <person name="Bonometti L."/>
            <person name="Westerberg I."/>
            <person name="Brannstrom I.O."/>
            <person name="Guillou S."/>
            <person name="Cros-Aarteil S."/>
            <person name="Calhoun S."/>
            <person name="Haridas S."/>
            <person name="Kuo A."/>
            <person name="Mondo S."/>
            <person name="Pangilinan J."/>
            <person name="Riley R."/>
            <person name="LaButti K."/>
            <person name="Andreopoulos B."/>
            <person name="Lipzen A."/>
            <person name="Chen C."/>
            <person name="Yan M."/>
            <person name="Daum C."/>
            <person name="Ng V."/>
            <person name="Clum A."/>
            <person name="Steindorff A."/>
            <person name="Ohm R.A."/>
            <person name="Martin F."/>
            <person name="Silar P."/>
            <person name="Natvig D.O."/>
            <person name="Lalanne C."/>
            <person name="Gautier V."/>
            <person name="Ament-Velasquez S.L."/>
            <person name="Kruys A."/>
            <person name="Hutchinson M.I."/>
            <person name="Powell A.J."/>
            <person name="Barry K."/>
            <person name="Miller A.N."/>
            <person name="Grigoriev I.V."/>
            <person name="Debuchy R."/>
            <person name="Gladieux P."/>
            <person name="Hiltunen Thoren M."/>
            <person name="Johannesson H."/>
        </authorList>
    </citation>
    <scope>NUCLEOTIDE SEQUENCE</scope>
    <source>
        <strain evidence="11">CBS 118394</strain>
    </source>
</reference>
<keyword evidence="4 10" id="KW-0732">Signal</keyword>
<keyword evidence="7" id="KW-1015">Disulfide bond</keyword>
<evidence type="ECO:0000313" key="12">
    <source>
        <dbReference type="Proteomes" id="UP001283341"/>
    </source>
</evidence>
<comment type="caution">
    <text evidence="11">The sequence shown here is derived from an EMBL/GenBank/DDBJ whole genome shotgun (WGS) entry which is preliminary data.</text>
</comment>
<dbReference type="InterPro" id="IPR000026">
    <property type="entry name" value="N1-like"/>
</dbReference>
<organism evidence="11 12">
    <name type="scientific">Apodospora peruviana</name>
    <dbReference type="NCBI Taxonomy" id="516989"/>
    <lineage>
        <taxon>Eukaryota</taxon>
        <taxon>Fungi</taxon>
        <taxon>Dikarya</taxon>
        <taxon>Ascomycota</taxon>
        <taxon>Pezizomycotina</taxon>
        <taxon>Sordariomycetes</taxon>
        <taxon>Sordariomycetidae</taxon>
        <taxon>Sordariales</taxon>
        <taxon>Lasiosphaeriaceae</taxon>
        <taxon>Apodospora</taxon>
    </lineage>
</organism>
<dbReference type="PIRSF" id="PIRSF037430">
    <property type="entry name" value="RNase_U2"/>
    <property type="match status" value="1"/>
</dbReference>
<accession>A0AAE0M2D2</accession>
<evidence type="ECO:0000256" key="6">
    <source>
        <dbReference type="ARBA" id="ARBA00022801"/>
    </source>
</evidence>
<dbReference type="InterPro" id="IPR016191">
    <property type="entry name" value="Ribonuclease/ribotoxin"/>
</dbReference>
<feature type="chain" id="PRO_5042144042" description="ribonuclease T1" evidence="10">
    <location>
        <begin position="22"/>
        <end position="168"/>
    </location>
</feature>
<dbReference type="GO" id="GO:0046589">
    <property type="term" value="F:ribonuclease T1 activity"/>
    <property type="evidence" value="ECO:0007669"/>
    <property type="project" value="UniProtKB-EC"/>
</dbReference>
<dbReference type="InterPro" id="IPR048269">
    <property type="entry name" value="RNase_U2"/>
</dbReference>
<evidence type="ECO:0000256" key="9">
    <source>
        <dbReference type="ARBA" id="ARBA00034015"/>
    </source>
</evidence>
<dbReference type="Proteomes" id="UP001283341">
    <property type="component" value="Unassembled WGS sequence"/>
</dbReference>
<comment type="catalytic activity">
    <reaction evidence="9">
        <text>[RNA] containing guanosine + H2O = an [RNA fragment]-3'-guanosine-3'-phosphate + a 5'-hydroxy-ribonucleotide-3'-[RNA fragment].</text>
        <dbReference type="EC" id="4.6.1.24"/>
    </reaction>
</comment>